<dbReference type="KEGG" id="bcae:A4V03_17740"/>
<accession>A0A1C7H2P8</accession>
<dbReference type="AlphaFoldDB" id="A0A1C7H2P8"/>
<dbReference type="SUPFAM" id="SSF53335">
    <property type="entry name" value="S-adenosyl-L-methionine-dependent methyltransferases"/>
    <property type="match status" value="1"/>
</dbReference>
<dbReference type="GO" id="GO:0032259">
    <property type="term" value="P:methylation"/>
    <property type="evidence" value="ECO:0007669"/>
    <property type="project" value="UniProtKB-KW"/>
</dbReference>
<dbReference type="Pfam" id="PF18096">
    <property type="entry name" value="Thump_like"/>
    <property type="match status" value="1"/>
</dbReference>
<dbReference type="Gene3D" id="1.10.10.1110">
    <property type="entry name" value="Methyltransferase PG1098, N-terminal domain"/>
    <property type="match status" value="1"/>
</dbReference>
<dbReference type="InterPro" id="IPR029063">
    <property type="entry name" value="SAM-dependent_MTases_sf"/>
</dbReference>
<sequence>MIQISPETQLFIREHSSDDVRALALQAKKYPDIDMPTAITQIAGRQVAAEKIPSWREMEEIWYPKHLSLEQCSSETTARYKARLFQGDSLTDLTGGFGIDCSFLAAGFKSATYVERQEELCEIAAHNFPILNLNHINVRNEDGVAYLQTMSPVDCIFLDPARRNEHGGKTVAISDCEPDVAGLEELLLSKAKRIMVKLSPMLDLSLALKELKHTQEVHILSVNNECKELLLLLGQEAPTEQAPPEEIPIRCANLFTKGAQEEQHFAFTREQEQHSQCTYTDSLGDYLYEPNASLLKAGAFRSVAAAYSVRKLHPNSHLYTSDTFIGNFPGRIFRIVNQCSFNRKEAKESLADLKKANVTVRNFPATVAELRKRLHLTEGGDTYLFASTLNDGRKVIIRCEKV</sequence>
<dbReference type="GO" id="GO:0008168">
    <property type="term" value="F:methyltransferase activity"/>
    <property type="evidence" value="ECO:0007669"/>
    <property type="project" value="UniProtKB-KW"/>
</dbReference>
<dbReference type="RefSeq" id="WP_065539831.1">
    <property type="nucleotide sequence ID" value="NZ_CAPDLJ010000026.1"/>
</dbReference>
<reference evidence="4" key="1">
    <citation type="submission" date="2016-04" db="EMBL/GenBank/DDBJ databases">
        <title>Complete Genome Sequences of Twelve Strains of a Stable Defined Moderately Diverse Mouse Microbiota 2 (sDMDMm2).</title>
        <authorList>
            <person name="Uchimura Y."/>
            <person name="Wyss M."/>
            <person name="Brugiroux S."/>
            <person name="Limenitakis J.P."/>
            <person name="Stecher B."/>
            <person name="McCoy K.D."/>
            <person name="Macpherson A.J."/>
        </authorList>
    </citation>
    <scope>NUCLEOTIDE SEQUENCE [LARGE SCALE GENOMIC DNA]</scope>
    <source>
        <strain evidence="4">I48</strain>
    </source>
</reference>
<proteinExistence type="predicted"/>
<dbReference type="Proteomes" id="UP000092631">
    <property type="component" value="Chromosome"/>
</dbReference>
<feature type="domain" description="THUMP-like" evidence="1">
    <location>
        <begin position="330"/>
        <end position="401"/>
    </location>
</feature>
<keyword evidence="4" id="KW-1185">Reference proteome</keyword>
<name>A0A1C7H2P8_9BACE</name>
<evidence type="ECO:0000259" key="2">
    <source>
        <dbReference type="Pfam" id="PF22013"/>
    </source>
</evidence>
<dbReference type="InterPro" id="IPR041497">
    <property type="entry name" value="Thump-like"/>
</dbReference>
<dbReference type="OrthoDB" id="1000417at2"/>
<evidence type="ECO:0000313" key="3">
    <source>
        <dbReference type="EMBL" id="ANU59168.1"/>
    </source>
</evidence>
<evidence type="ECO:0000313" key="4">
    <source>
        <dbReference type="Proteomes" id="UP000092631"/>
    </source>
</evidence>
<organism evidence="3 4">
    <name type="scientific">Bacteroides caecimuris</name>
    <dbReference type="NCBI Taxonomy" id="1796613"/>
    <lineage>
        <taxon>Bacteria</taxon>
        <taxon>Pseudomonadati</taxon>
        <taxon>Bacteroidota</taxon>
        <taxon>Bacteroidia</taxon>
        <taxon>Bacteroidales</taxon>
        <taxon>Bacteroidaceae</taxon>
        <taxon>Bacteroides</taxon>
    </lineage>
</organism>
<keyword evidence="3" id="KW-0489">Methyltransferase</keyword>
<dbReference type="EMBL" id="CP015401">
    <property type="protein sequence ID" value="ANU59168.1"/>
    <property type="molecule type" value="Genomic_DNA"/>
</dbReference>
<dbReference type="InterPro" id="IPR054168">
    <property type="entry name" value="PG_1098_Fer"/>
</dbReference>
<dbReference type="Pfam" id="PF22013">
    <property type="entry name" value="PG_1098_Fer"/>
    <property type="match status" value="1"/>
</dbReference>
<dbReference type="GeneID" id="82188982"/>
<evidence type="ECO:0000259" key="1">
    <source>
        <dbReference type="Pfam" id="PF18096"/>
    </source>
</evidence>
<feature type="domain" description="PG-1098 ferredoxin-like" evidence="2">
    <location>
        <begin position="286"/>
        <end position="329"/>
    </location>
</feature>
<keyword evidence="3" id="KW-0808">Transferase</keyword>
<dbReference type="Gene3D" id="3.40.50.150">
    <property type="entry name" value="Vaccinia Virus protein VP39"/>
    <property type="match status" value="1"/>
</dbReference>
<protein>
    <submittedName>
        <fullName evidence="3">SAM-dependent methyltransferase</fullName>
    </submittedName>
</protein>
<gene>
    <name evidence="3" type="ORF">A4V03_17740</name>
</gene>